<dbReference type="PROSITE" id="PS00133">
    <property type="entry name" value="CARBOXYPEPT_ZN_2"/>
    <property type="match status" value="1"/>
</dbReference>
<dbReference type="SMART" id="SM00631">
    <property type="entry name" value="Zn_pept"/>
    <property type="match status" value="1"/>
</dbReference>
<dbReference type="FunFam" id="3.40.630.10:FF:000056">
    <property type="entry name" value="Zinc carboxypeptidase"/>
    <property type="match status" value="1"/>
</dbReference>
<proteinExistence type="inferred from homology"/>
<dbReference type="GO" id="GO:0005615">
    <property type="term" value="C:extracellular space"/>
    <property type="evidence" value="ECO:0007669"/>
    <property type="project" value="TreeGrafter"/>
</dbReference>
<evidence type="ECO:0000256" key="5">
    <source>
        <dbReference type="ARBA" id="ARBA00022723"/>
    </source>
</evidence>
<evidence type="ECO:0000256" key="1">
    <source>
        <dbReference type="ARBA" id="ARBA00001947"/>
    </source>
</evidence>
<evidence type="ECO:0000313" key="15">
    <source>
        <dbReference type="WBParaSite" id="TMUE_1000003968.1"/>
    </source>
</evidence>
<evidence type="ECO:0000259" key="13">
    <source>
        <dbReference type="PROSITE" id="PS52035"/>
    </source>
</evidence>
<reference evidence="15" key="1">
    <citation type="submission" date="2019-12" db="UniProtKB">
        <authorList>
            <consortium name="WormBaseParasite"/>
        </authorList>
    </citation>
    <scope>IDENTIFICATION</scope>
</reference>
<dbReference type="GO" id="GO:0008270">
    <property type="term" value="F:zinc ion binding"/>
    <property type="evidence" value="ECO:0007669"/>
    <property type="project" value="InterPro"/>
</dbReference>
<dbReference type="PRINTS" id="PR00765">
    <property type="entry name" value="CRBOXYPTASEA"/>
</dbReference>
<feature type="chain" id="PRO_5024460966" evidence="12">
    <location>
        <begin position="18"/>
        <end position="431"/>
    </location>
</feature>
<keyword evidence="9" id="KW-0482">Metalloprotease</keyword>
<dbReference type="InterPro" id="IPR036990">
    <property type="entry name" value="M14A-like_propep"/>
</dbReference>
<dbReference type="Proteomes" id="UP000046395">
    <property type="component" value="Unassembled WGS sequence"/>
</dbReference>
<dbReference type="InterPro" id="IPR057247">
    <property type="entry name" value="CARBOXYPEPT_ZN_2"/>
</dbReference>
<keyword evidence="5" id="KW-0479">Metal-binding</keyword>
<accession>A0A5S6Q9V0</accession>
<keyword evidence="4" id="KW-0645">Protease</keyword>
<feature type="active site" description="Proton donor/acceptor" evidence="11">
    <location>
        <position position="388"/>
    </location>
</feature>
<evidence type="ECO:0000256" key="7">
    <source>
        <dbReference type="ARBA" id="ARBA00022801"/>
    </source>
</evidence>
<dbReference type="InterPro" id="IPR003146">
    <property type="entry name" value="M14A_act_pep"/>
</dbReference>
<dbReference type="Gene3D" id="3.40.630.10">
    <property type="entry name" value="Zn peptidases"/>
    <property type="match status" value="1"/>
</dbReference>
<sequence>MIFICFVAVVLFTTLSALEKYEGSALLEIIPESALDQKSLQKLEHGELMVDFWKAAALPGQKSIALVRKEFKREVAKYLRKHKLKWIKLDFNVGKHIRDVHFTWLEKNKVKKIEEIYSDWKRFPYNEYNGYEEISSLLSQINAEFPNMTRLVTIGQSYEGRNLSALRIGTAKRGIWIDAGIHAREWIAVSSAVYMIGQILKDYNKGDPKVRHLMDNISWYILPMFNPDGYEFTRTTDRLWRKSRSRNNVSSINCDGVDLNRNFDVDFGVSGTSMSPCSHVYCGPHAFSEPETISLRRFLKENERNLVAYVALHTFSQLWLMPFGYGANEFPLDINELNATALEAVQALRSVHHSKYHVMTSGQLYPASGDGPDWVKTYTKIPYCYTIELRPDHYRKGGFVLPESEIIPTGEEVYAGLKAMAEHILKKLPKN</sequence>
<keyword evidence="10" id="KW-1015">Disulfide bond</keyword>
<evidence type="ECO:0000256" key="9">
    <source>
        <dbReference type="ARBA" id="ARBA00023049"/>
    </source>
</evidence>
<evidence type="ECO:0000256" key="8">
    <source>
        <dbReference type="ARBA" id="ARBA00022833"/>
    </source>
</evidence>
<dbReference type="WBParaSite" id="TMUE_1000003968.1">
    <property type="protein sequence ID" value="TMUE_1000003968.1"/>
    <property type="gene ID" value="WBGene00286734"/>
</dbReference>
<dbReference type="Pfam" id="PF00246">
    <property type="entry name" value="Peptidase_M14"/>
    <property type="match status" value="1"/>
</dbReference>
<dbReference type="Gene3D" id="3.30.70.340">
    <property type="entry name" value="Metallocarboxypeptidase-like"/>
    <property type="match status" value="1"/>
</dbReference>
<evidence type="ECO:0000256" key="10">
    <source>
        <dbReference type="ARBA" id="ARBA00023157"/>
    </source>
</evidence>
<evidence type="ECO:0000256" key="2">
    <source>
        <dbReference type="ARBA" id="ARBA00005988"/>
    </source>
</evidence>
<keyword evidence="8" id="KW-0862">Zinc</keyword>
<keyword evidence="14" id="KW-1185">Reference proteome</keyword>
<dbReference type="Pfam" id="PF02244">
    <property type="entry name" value="Propep_M14"/>
    <property type="match status" value="1"/>
</dbReference>
<dbReference type="AlphaFoldDB" id="A0A5S6Q9V0"/>
<evidence type="ECO:0000256" key="6">
    <source>
        <dbReference type="ARBA" id="ARBA00022729"/>
    </source>
</evidence>
<evidence type="ECO:0000256" key="12">
    <source>
        <dbReference type="SAM" id="SignalP"/>
    </source>
</evidence>
<dbReference type="GO" id="GO:0004181">
    <property type="term" value="F:metallocarboxypeptidase activity"/>
    <property type="evidence" value="ECO:0007669"/>
    <property type="project" value="InterPro"/>
</dbReference>
<feature type="signal peptide" evidence="12">
    <location>
        <begin position="1"/>
        <end position="17"/>
    </location>
</feature>
<dbReference type="SUPFAM" id="SSF54897">
    <property type="entry name" value="Protease propeptides/inhibitors"/>
    <property type="match status" value="1"/>
</dbReference>
<comment type="similarity">
    <text evidence="2 11">Belongs to the peptidase M14 family.</text>
</comment>
<protein>
    <submittedName>
        <fullName evidence="15">Peptidase_M14 domain-containing protein</fullName>
    </submittedName>
</protein>
<dbReference type="InterPro" id="IPR000834">
    <property type="entry name" value="Peptidase_M14"/>
</dbReference>
<evidence type="ECO:0000313" key="14">
    <source>
        <dbReference type="Proteomes" id="UP000046395"/>
    </source>
</evidence>
<dbReference type="GO" id="GO:0006508">
    <property type="term" value="P:proteolysis"/>
    <property type="evidence" value="ECO:0007669"/>
    <property type="project" value="UniProtKB-KW"/>
</dbReference>
<evidence type="ECO:0000256" key="4">
    <source>
        <dbReference type="ARBA" id="ARBA00022670"/>
    </source>
</evidence>
<evidence type="ECO:0000256" key="11">
    <source>
        <dbReference type="PROSITE-ProRule" id="PRU01379"/>
    </source>
</evidence>
<dbReference type="STRING" id="70415.A0A5S6Q9V0"/>
<keyword evidence="7" id="KW-0378">Hydrolase</keyword>
<dbReference type="PANTHER" id="PTHR11705:SF91">
    <property type="entry name" value="FI01817P-RELATED"/>
    <property type="match status" value="1"/>
</dbReference>
<dbReference type="PROSITE" id="PS52035">
    <property type="entry name" value="PEPTIDASE_M14"/>
    <property type="match status" value="1"/>
</dbReference>
<dbReference type="SUPFAM" id="SSF53187">
    <property type="entry name" value="Zn-dependent exopeptidases"/>
    <property type="match status" value="1"/>
</dbReference>
<evidence type="ECO:0000256" key="3">
    <source>
        <dbReference type="ARBA" id="ARBA00022645"/>
    </source>
</evidence>
<comment type="cofactor">
    <cofactor evidence="1">
        <name>Zn(2+)</name>
        <dbReference type="ChEBI" id="CHEBI:29105"/>
    </cofactor>
</comment>
<dbReference type="PANTHER" id="PTHR11705">
    <property type="entry name" value="PROTEASE FAMILY M14 CARBOXYPEPTIDASE A,B"/>
    <property type="match status" value="1"/>
</dbReference>
<keyword evidence="6 12" id="KW-0732">Signal</keyword>
<feature type="domain" description="Peptidase M14" evidence="13">
    <location>
        <begin position="127"/>
        <end position="424"/>
    </location>
</feature>
<organism evidence="14 15">
    <name type="scientific">Trichuris muris</name>
    <name type="common">Mouse whipworm</name>
    <dbReference type="NCBI Taxonomy" id="70415"/>
    <lineage>
        <taxon>Eukaryota</taxon>
        <taxon>Metazoa</taxon>
        <taxon>Ecdysozoa</taxon>
        <taxon>Nematoda</taxon>
        <taxon>Enoplea</taxon>
        <taxon>Dorylaimia</taxon>
        <taxon>Trichinellida</taxon>
        <taxon>Trichuridae</taxon>
        <taxon>Trichuris</taxon>
    </lineage>
</organism>
<keyword evidence="3" id="KW-0121">Carboxypeptidase</keyword>
<name>A0A5S6Q9V0_TRIMR</name>
<dbReference type="CDD" id="cd03860">
    <property type="entry name" value="M14_CP_A-B_like"/>
    <property type="match status" value="1"/>
</dbReference>